<dbReference type="AlphaFoldDB" id="A0A6N8JIX6"/>
<dbReference type="CDD" id="cd05289">
    <property type="entry name" value="MDR_like_2"/>
    <property type="match status" value="1"/>
</dbReference>
<dbReference type="Proteomes" id="UP000468388">
    <property type="component" value="Unassembled WGS sequence"/>
</dbReference>
<dbReference type="PANTHER" id="PTHR43482:SF1">
    <property type="entry name" value="PROTEIN AST1-RELATED"/>
    <property type="match status" value="1"/>
</dbReference>
<dbReference type="OrthoDB" id="634508at2"/>
<accession>A0A6N8JIX6</accession>
<organism evidence="2 3">
    <name type="scientific">Chitinophaga oryziterrae</name>
    <dbReference type="NCBI Taxonomy" id="1031224"/>
    <lineage>
        <taxon>Bacteria</taxon>
        <taxon>Pseudomonadati</taxon>
        <taxon>Bacteroidota</taxon>
        <taxon>Chitinophagia</taxon>
        <taxon>Chitinophagales</taxon>
        <taxon>Chitinophagaceae</taxon>
        <taxon>Chitinophaga</taxon>
    </lineage>
</organism>
<reference evidence="2 3" key="1">
    <citation type="submission" date="2019-12" db="EMBL/GenBank/DDBJ databases">
        <title>The draft genomic sequence of strain Chitinophaga oryziterrae JCM 16595.</title>
        <authorList>
            <person name="Zhang X."/>
        </authorList>
    </citation>
    <scope>NUCLEOTIDE SEQUENCE [LARGE SCALE GENOMIC DNA]</scope>
    <source>
        <strain evidence="2 3">JCM 16595</strain>
    </source>
</reference>
<keyword evidence="3" id="KW-1185">Reference proteome</keyword>
<feature type="domain" description="Enoyl reductase (ER)" evidence="1">
    <location>
        <begin position="11"/>
        <end position="313"/>
    </location>
</feature>
<dbReference type="PANTHER" id="PTHR43482">
    <property type="entry name" value="PROTEIN AST1-RELATED"/>
    <property type="match status" value="1"/>
</dbReference>
<dbReference type="Gene3D" id="3.90.180.10">
    <property type="entry name" value="Medium-chain alcohol dehydrogenases, catalytic domain"/>
    <property type="match status" value="1"/>
</dbReference>
<sequence>MKAIAVSKFKDAPEVMELPTPTLRPGTLLIRVAAAGINPYDWKLIDGIMDGHMKHQFPLIMGNDAAGTVEAVGEGVTRFKAGDNVYGQFIHSPIGEGAYAEYAIVPEKALISGTPEKASMLEAAAIPTAGMTAQQLIEKSGLKHEQILLLIGATGGVGSFVTQLATMQGIYVIATVGDEKDVERVTKLGAKETINYKKLSVEQQIKTKYPDGVDGLIDVASNPDAFKTMSGLVKKGGVALTTTFVADDNDLKEKGLTGGNFEMKGTVASLDALTDAVDSGLLHVPVEQVISLDEVPAAIALSRQAKGKGKTVIKIN</sequence>
<dbReference type="InterPro" id="IPR011032">
    <property type="entry name" value="GroES-like_sf"/>
</dbReference>
<dbReference type="Gene3D" id="3.40.50.720">
    <property type="entry name" value="NAD(P)-binding Rossmann-like Domain"/>
    <property type="match status" value="1"/>
</dbReference>
<dbReference type="Pfam" id="PF00107">
    <property type="entry name" value="ADH_zinc_N"/>
    <property type="match status" value="1"/>
</dbReference>
<dbReference type="InterPro" id="IPR036291">
    <property type="entry name" value="NAD(P)-bd_dom_sf"/>
</dbReference>
<dbReference type="SMART" id="SM00829">
    <property type="entry name" value="PKS_ER"/>
    <property type="match status" value="1"/>
</dbReference>
<dbReference type="RefSeq" id="WP_157303236.1">
    <property type="nucleotide sequence ID" value="NZ_BAAAZB010000036.1"/>
</dbReference>
<dbReference type="SUPFAM" id="SSF50129">
    <property type="entry name" value="GroES-like"/>
    <property type="match status" value="1"/>
</dbReference>
<comment type="caution">
    <text evidence="2">The sequence shown here is derived from an EMBL/GenBank/DDBJ whole genome shotgun (WGS) entry which is preliminary data.</text>
</comment>
<evidence type="ECO:0000313" key="3">
    <source>
        <dbReference type="Proteomes" id="UP000468388"/>
    </source>
</evidence>
<proteinExistence type="predicted"/>
<dbReference type="GO" id="GO:0016491">
    <property type="term" value="F:oxidoreductase activity"/>
    <property type="evidence" value="ECO:0007669"/>
    <property type="project" value="InterPro"/>
</dbReference>
<dbReference type="InterPro" id="IPR013149">
    <property type="entry name" value="ADH-like_C"/>
</dbReference>
<evidence type="ECO:0000259" key="1">
    <source>
        <dbReference type="SMART" id="SM00829"/>
    </source>
</evidence>
<protein>
    <submittedName>
        <fullName evidence="2">Zinc-binding dehydrogenase</fullName>
    </submittedName>
</protein>
<gene>
    <name evidence="2" type="ORF">GO495_27855</name>
</gene>
<dbReference type="Pfam" id="PF08240">
    <property type="entry name" value="ADH_N"/>
    <property type="match status" value="1"/>
</dbReference>
<dbReference type="SUPFAM" id="SSF51735">
    <property type="entry name" value="NAD(P)-binding Rossmann-fold domains"/>
    <property type="match status" value="1"/>
</dbReference>
<name>A0A6N8JIX6_9BACT</name>
<dbReference type="EMBL" id="WRXO01000011">
    <property type="protein sequence ID" value="MVT44441.1"/>
    <property type="molecule type" value="Genomic_DNA"/>
</dbReference>
<dbReference type="InterPro" id="IPR013154">
    <property type="entry name" value="ADH-like_N"/>
</dbReference>
<dbReference type="InterPro" id="IPR052585">
    <property type="entry name" value="Lipid_raft_assoc_Zn_ADH"/>
</dbReference>
<evidence type="ECO:0000313" key="2">
    <source>
        <dbReference type="EMBL" id="MVT44441.1"/>
    </source>
</evidence>
<dbReference type="InterPro" id="IPR020843">
    <property type="entry name" value="ER"/>
</dbReference>